<keyword evidence="2" id="KW-1185">Reference proteome</keyword>
<reference evidence="1 2" key="1">
    <citation type="journal article" date="2024" name="BMC Biol.">
        <title>Comparative genomics of Ascetosporea gives new insight into the evolutionary basis for animal parasitism in Rhizaria.</title>
        <authorList>
            <person name="Hiltunen Thoren M."/>
            <person name="Onut-Brannstrom I."/>
            <person name="Alfjorden A."/>
            <person name="Peckova H."/>
            <person name="Swords F."/>
            <person name="Hooper C."/>
            <person name="Holzer A.S."/>
            <person name="Bass D."/>
            <person name="Burki F."/>
        </authorList>
    </citation>
    <scope>NUCLEOTIDE SEQUENCE [LARGE SCALE GENOMIC DNA]</scope>
    <source>
        <strain evidence="1">20-A016</strain>
    </source>
</reference>
<feature type="non-terminal residue" evidence="1">
    <location>
        <position position="1"/>
    </location>
</feature>
<protein>
    <submittedName>
        <fullName evidence="1">Uncharacterized protein</fullName>
    </submittedName>
</protein>
<proteinExistence type="predicted"/>
<dbReference type="EMBL" id="JBDODL010006024">
    <property type="protein sequence ID" value="MES1923403.1"/>
    <property type="molecule type" value="Genomic_DNA"/>
</dbReference>
<dbReference type="Proteomes" id="UP001439008">
    <property type="component" value="Unassembled WGS sequence"/>
</dbReference>
<gene>
    <name evidence="1" type="ORF">MHBO_004969</name>
</gene>
<comment type="caution">
    <text evidence="1">The sequence shown here is derived from an EMBL/GenBank/DDBJ whole genome shotgun (WGS) entry which is preliminary data.</text>
</comment>
<feature type="non-terminal residue" evidence="1">
    <location>
        <position position="161"/>
    </location>
</feature>
<sequence>DIFEGVGEAMAAGGTIGGGIRTAANIPRMPKAAKETAQSIGNIRNKFGGVNLQANPKVNYEIGRAVDMTGELEDINNALVVENDPATRDELIRRRKEINNKAGTASFYKAIDELDKAGVSLTPEALDLEIHEGLSRNSRKVGIGAELAGFSPKDIKKARRA</sequence>
<evidence type="ECO:0000313" key="1">
    <source>
        <dbReference type="EMBL" id="MES1923403.1"/>
    </source>
</evidence>
<name>A0ABV2AUQ8_9EUKA</name>
<accession>A0ABV2AUQ8</accession>
<evidence type="ECO:0000313" key="2">
    <source>
        <dbReference type="Proteomes" id="UP001439008"/>
    </source>
</evidence>
<organism evidence="1 2">
    <name type="scientific">Bonamia ostreae</name>
    <dbReference type="NCBI Taxonomy" id="126728"/>
    <lineage>
        <taxon>Eukaryota</taxon>
        <taxon>Sar</taxon>
        <taxon>Rhizaria</taxon>
        <taxon>Endomyxa</taxon>
        <taxon>Ascetosporea</taxon>
        <taxon>Haplosporida</taxon>
        <taxon>Bonamia</taxon>
    </lineage>
</organism>